<name>A0ABZ2QV17_9ACTN</name>
<reference evidence="1 2" key="1">
    <citation type="submission" date="2024-03" db="EMBL/GenBank/DDBJ databases">
        <title>The complete genome of Streptomyces sirii sp.nov.</title>
        <authorList>
            <person name="Zakalyukina Y.V."/>
            <person name="Belik A.R."/>
            <person name="Biryukov M.V."/>
            <person name="Baturina O.A."/>
            <person name="Kabilov M.R."/>
        </authorList>
    </citation>
    <scope>NUCLEOTIDE SEQUENCE [LARGE SCALE GENOMIC DNA]</scope>
    <source>
        <strain evidence="1 2">BP-8</strain>
    </source>
</reference>
<keyword evidence="2" id="KW-1185">Reference proteome</keyword>
<accession>A0ABZ2QV17</accession>
<evidence type="ECO:0000313" key="2">
    <source>
        <dbReference type="Proteomes" id="UP001626628"/>
    </source>
</evidence>
<dbReference type="Proteomes" id="UP001626628">
    <property type="component" value="Chromosome"/>
</dbReference>
<evidence type="ECO:0000313" key="1">
    <source>
        <dbReference type="EMBL" id="WXK80412.1"/>
    </source>
</evidence>
<organism evidence="1 2">
    <name type="scientific">Streptomyces sirii</name>
    <dbReference type="NCBI Taxonomy" id="3127701"/>
    <lineage>
        <taxon>Bacteria</taxon>
        <taxon>Bacillati</taxon>
        <taxon>Actinomycetota</taxon>
        <taxon>Actinomycetes</taxon>
        <taxon>Kitasatosporales</taxon>
        <taxon>Streptomycetaceae</taxon>
        <taxon>Streptomyces</taxon>
    </lineage>
</organism>
<proteinExistence type="predicted"/>
<sequence>MPGLEGAAAVLDPPARQYEENPHSQAFYRDLFAAYDRTADLEQFAAGPQHTHRQLTDLLADHPSLRGRTADLVIVAHALPDSQPYGVTASYAGLLFGDDSHGFAVSEQGLSAPFTALRILTGFWRSGRTRRPVLLVLEQTTLPVRDPAVHGERPLVDSGALLAFGGEGRLALRDAKDVRLELTREELTARLNALVDQDPQGTLVVLGPSAARRLGPALRGPNRHEAAPGTHATGVWVALADNWVDWQARYRRIALCDLELTTDQGCMAVLYGDPDASGG</sequence>
<dbReference type="RefSeq" id="WP_407288465.1">
    <property type="nucleotide sequence ID" value="NZ_CP147982.1"/>
</dbReference>
<dbReference type="EMBL" id="CP147982">
    <property type="protein sequence ID" value="WXK80412.1"/>
    <property type="molecule type" value="Genomic_DNA"/>
</dbReference>
<protein>
    <submittedName>
        <fullName evidence="1">Uncharacterized protein</fullName>
    </submittedName>
</protein>
<gene>
    <name evidence="1" type="ORF">WAB15_32810</name>
</gene>